<name>A0A0V0Z9A2_9BILA</name>
<reference evidence="1 2" key="1">
    <citation type="submission" date="2015-01" db="EMBL/GenBank/DDBJ databases">
        <title>Evolution of Trichinella species and genotypes.</title>
        <authorList>
            <person name="Korhonen P.K."/>
            <person name="Edoardo P."/>
            <person name="Giuseppe L.R."/>
            <person name="Gasser R.B."/>
        </authorList>
    </citation>
    <scope>NUCLEOTIDE SEQUENCE [LARGE SCALE GENOMIC DNA]</scope>
    <source>
        <strain evidence="1">ISS2496</strain>
    </source>
</reference>
<keyword evidence="2" id="KW-1185">Reference proteome</keyword>
<sequence>MGPSRGQRQINEQWDRMGTEVGLSGTIPAYARLWLLIIIRSTVLLPDLQVPVGLRIYNQTQAKYEQKDHSSYSLPRSEHNSVNNGICFNKSITNVDRVTA</sequence>
<organism evidence="1 2">
    <name type="scientific">Trichinella patagoniensis</name>
    <dbReference type="NCBI Taxonomy" id="990121"/>
    <lineage>
        <taxon>Eukaryota</taxon>
        <taxon>Metazoa</taxon>
        <taxon>Ecdysozoa</taxon>
        <taxon>Nematoda</taxon>
        <taxon>Enoplea</taxon>
        <taxon>Dorylaimia</taxon>
        <taxon>Trichinellida</taxon>
        <taxon>Trichinellidae</taxon>
        <taxon>Trichinella</taxon>
    </lineage>
</organism>
<protein>
    <submittedName>
        <fullName evidence="1">Uncharacterized protein</fullName>
    </submittedName>
</protein>
<evidence type="ECO:0000313" key="2">
    <source>
        <dbReference type="Proteomes" id="UP000054783"/>
    </source>
</evidence>
<gene>
    <name evidence="1" type="ORF">T12_2112</name>
</gene>
<dbReference type="AlphaFoldDB" id="A0A0V0Z9A2"/>
<proteinExistence type="predicted"/>
<evidence type="ECO:0000313" key="1">
    <source>
        <dbReference type="EMBL" id="KRY09157.1"/>
    </source>
</evidence>
<accession>A0A0V0Z9A2</accession>
<comment type="caution">
    <text evidence="1">The sequence shown here is derived from an EMBL/GenBank/DDBJ whole genome shotgun (WGS) entry which is preliminary data.</text>
</comment>
<dbReference type="Proteomes" id="UP000054783">
    <property type="component" value="Unassembled WGS sequence"/>
</dbReference>
<dbReference type="EMBL" id="JYDQ01000286">
    <property type="protein sequence ID" value="KRY09157.1"/>
    <property type="molecule type" value="Genomic_DNA"/>
</dbReference>